<keyword evidence="1" id="KW-0472">Membrane</keyword>
<sequence>MTAVTPSEIEANTISATSVLRTLVLCDLVDSTALVERLGDQQAADLFRKHDRLARALVQQYGGKEIDKTDGFLLVFERPIQAVAFALTYQHELAALGTQQNAKLAARIGIHIGDIVVWDNAQDDVDRGAKRTEVEGLVKPVTARLMQLALPGQILLSGVAYDIAHRAQGELGEKLRRVRWRTHGRYRFKGVPDFVPVFEVGEEGVAPLKAPPWSGKAHRETPIWRRPLAVGIELVALVLLVAVPVFYLTRPAPAIAFANRDWVVVGDLKNLTGEKVFDDSLQTAFRVGLEQSRYVNVVPELQVRDALKRMERDPATTKVDRGIGSEIATREGARALILPTVAEIGGRVRITAEVIDPNTQTSVYSDSVDGSGEDSVLPAMDDLLKKMRGRLGESMASIGETSAPLAQATTTNLDALKAFSLGQQALDAAKGAEAMTLYSQAVALDPNFALAYLGLANVTYTIGQRAKAHEYALKATRNLDRLSARERLLAEGYASLFETPAKMREKWALVAKLYPDIMSGQQNLGYALWWFDNNLSGAMEQFHTVAESHHPRRGYSWLALADIQLAMGQVDNARSSFAHAREMGSPQLFLDPINLFLATNDQAGGAAALGKEDTHHFPFFEVEKQLRTAALEVSRGHFEAARTAAVEAQRIADQGKLAASQQRARLIQVASELGGGRRDAASDLDAYVADELRRAQSAISDFDYSSYTHLTLAAQLAMRSGQRALAERILAKIGPTIEASGFFNLGQPYHAAVCELEIERDAKKAVACLEGVRSERAYYQTSVALLRAYGATGESAKALATARWLVDHRSMAAAERLGEFASQAPNLIACDDALLTAAEQEAKAGKVDAARNLAGKLLQSWDADADGALLQRARQLAGDSGVKQKQE</sequence>
<evidence type="ECO:0000313" key="4">
    <source>
        <dbReference type="Proteomes" id="UP001501523"/>
    </source>
</evidence>
<evidence type="ECO:0000256" key="1">
    <source>
        <dbReference type="SAM" id="Phobius"/>
    </source>
</evidence>
<comment type="caution">
    <text evidence="3">The sequence shown here is derived from an EMBL/GenBank/DDBJ whole genome shotgun (WGS) entry which is preliminary data.</text>
</comment>
<dbReference type="RefSeq" id="WP_343788586.1">
    <property type="nucleotide sequence ID" value="NZ_BAAAEU010000006.1"/>
</dbReference>
<dbReference type="InterPro" id="IPR011990">
    <property type="entry name" value="TPR-like_helical_dom_sf"/>
</dbReference>
<dbReference type="Gene3D" id="3.40.50.10610">
    <property type="entry name" value="ABC-type transport auxiliary lipoprotein component"/>
    <property type="match status" value="1"/>
</dbReference>
<dbReference type="InterPro" id="IPR029787">
    <property type="entry name" value="Nucleotide_cyclase"/>
</dbReference>
<dbReference type="InterPro" id="IPR050697">
    <property type="entry name" value="Adenylyl/Guanylyl_Cyclase_3/4"/>
</dbReference>
<protein>
    <submittedName>
        <fullName evidence="3">Peptide modification system cyclase</fullName>
    </submittedName>
</protein>
<dbReference type="PROSITE" id="PS50125">
    <property type="entry name" value="GUANYLATE_CYCLASE_2"/>
    <property type="match status" value="1"/>
</dbReference>
<proteinExistence type="predicted"/>
<gene>
    <name evidence="3" type="ORF">GCM10009105_13830</name>
</gene>
<name>A0ABN1IFB0_9GAMM</name>
<evidence type="ECO:0000313" key="3">
    <source>
        <dbReference type="EMBL" id="GAA0711744.1"/>
    </source>
</evidence>
<reference evidence="3 4" key="1">
    <citation type="journal article" date="2019" name="Int. J. Syst. Evol. Microbiol.">
        <title>The Global Catalogue of Microorganisms (GCM) 10K type strain sequencing project: providing services to taxonomists for standard genome sequencing and annotation.</title>
        <authorList>
            <consortium name="The Broad Institute Genomics Platform"/>
            <consortium name="The Broad Institute Genome Sequencing Center for Infectious Disease"/>
            <person name="Wu L."/>
            <person name="Ma J."/>
        </authorList>
    </citation>
    <scope>NUCLEOTIDE SEQUENCE [LARGE SCALE GENOMIC DNA]</scope>
    <source>
        <strain evidence="3 4">JCM 15421</strain>
    </source>
</reference>
<dbReference type="InterPro" id="IPR001054">
    <property type="entry name" value="A/G_cyclase"/>
</dbReference>
<keyword evidence="1" id="KW-1133">Transmembrane helix</keyword>
<feature type="domain" description="Guanylate cyclase" evidence="2">
    <location>
        <begin position="22"/>
        <end position="146"/>
    </location>
</feature>
<accession>A0ABN1IFB0</accession>
<dbReference type="NCBIfam" id="TIGR04510">
    <property type="entry name" value="mod_pep_cyc"/>
    <property type="match status" value="1"/>
</dbReference>
<dbReference type="Gene3D" id="3.30.70.1230">
    <property type="entry name" value="Nucleotide cyclase"/>
    <property type="match status" value="1"/>
</dbReference>
<dbReference type="CDD" id="cd07302">
    <property type="entry name" value="CHD"/>
    <property type="match status" value="1"/>
</dbReference>
<dbReference type="PANTHER" id="PTHR43081:SF19">
    <property type="entry name" value="PH-SENSITIVE ADENYLATE CYCLASE RV1264"/>
    <property type="match status" value="1"/>
</dbReference>
<dbReference type="InterPro" id="IPR030966">
    <property type="entry name" value="Mod_pep_cyc"/>
</dbReference>
<dbReference type="Proteomes" id="UP001501523">
    <property type="component" value="Unassembled WGS sequence"/>
</dbReference>
<feature type="transmembrane region" description="Helical" evidence="1">
    <location>
        <begin position="228"/>
        <end position="248"/>
    </location>
</feature>
<organism evidence="3 4">
    <name type="scientific">Dokdonella soli</name>
    <dbReference type="NCBI Taxonomy" id="529810"/>
    <lineage>
        <taxon>Bacteria</taxon>
        <taxon>Pseudomonadati</taxon>
        <taxon>Pseudomonadota</taxon>
        <taxon>Gammaproteobacteria</taxon>
        <taxon>Lysobacterales</taxon>
        <taxon>Rhodanobacteraceae</taxon>
        <taxon>Dokdonella</taxon>
    </lineage>
</organism>
<keyword evidence="1" id="KW-0812">Transmembrane</keyword>
<dbReference type="SUPFAM" id="SSF48452">
    <property type="entry name" value="TPR-like"/>
    <property type="match status" value="1"/>
</dbReference>
<dbReference type="PANTHER" id="PTHR43081">
    <property type="entry name" value="ADENYLATE CYCLASE, TERMINAL-DIFFERENTIATION SPECIFIC-RELATED"/>
    <property type="match status" value="1"/>
</dbReference>
<dbReference type="Gene3D" id="1.25.40.10">
    <property type="entry name" value="Tetratricopeptide repeat domain"/>
    <property type="match status" value="1"/>
</dbReference>
<evidence type="ECO:0000259" key="2">
    <source>
        <dbReference type="PROSITE" id="PS50125"/>
    </source>
</evidence>
<dbReference type="SUPFAM" id="SSF55073">
    <property type="entry name" value="Nucleotide cyclase"/>
    <property type="match status" value="1"/>
</dbReference>
<keyword evidence="4" id="KW-1185">Reference proteome</keyword>
<dbReference type="EMBL" id="BAAAEU010000006">
    <property type="protein sequence ID" value="GAA0711744.1"/>
    <property type="molecule type" value="Genomic_DNA"/>
</dbReference>